<accession>A0ABV7TLF1</accession>
<protein>
    <recommendedName>
        <fullName evidence="3">Short chain dehydrogenase</fullName>
    </recommendedName>
</protein>
<evidence type="ECO:0008006" key="3">
    <source>
        <dbReference type="Google" id="ProtNLM"/>
    </source>
</evidence>
<sequence>MQYLANTGTSLGIGKALAWKSTAKGRNLIMAAWHLVELNEIRDSVMERQDVDVIVDMNDLSAPGKPAKRYGTMATRDLSVLTNNPASTINLIVRA</sequence>
<dbReference type="Proteomes" id="UP001595629">
    <property type="component" value="Unassembled WGS sequence"/>
</dbReference>
<evidence type="ECO:0000313" key="2">
    <source>
        <dbReference type="Proteomes" id="UP001595629"/>
    </source>
</evidence>
<dbReference type="RefSeq" id="WP_386737780.1">
    <property type="nucleotide sequence ID" value="NZ_JBHRXI010000049.1"/>
</dbReference>
<name>A0ABV7TLF1_9RHOB</name>
<evidence type="ECO:0000313" key="1">
    <source>
        <dbReference type="EMBL" id="MFC3616467.1"/>
    </source>
</evidence>
<proteinExistence type="predicted"/>
<keyword evidence="2" id="KW-1185">Reference proteome</keyword>
<reference evidence="2" key="1">
    <citation type="journal article" date="2019" name="Int. J. Syst. Evol. Microbiol.">
        <title>The Global Catalogue of Microorganisms (GCM) 10K type strain sequencing project: providing services to taxonomists for standard genome sequencing and annotation.</title>
        <authorList>
            <consortium name="The Broad Institute Genomics Platform"/>
            <consortium name="The Broad Institute Genome Sequencing Center for Infectious Disease"/>
            <person name="Wu L."/>
            <person name="Ma J."/>
        </authorList>
    </citation>
    <scope>NUCLEOTIDE SEQUENCE [LARGE SCALE GENOMIC DNA]</scope>
    <source>
        <strain evidence="2">KCTC 42911</strain>
    </source>
</reference>
<gene>
    <name evidence="1" type="ORF">ACFORG_22210</name>
</gene>
<comment type="caution">
    <text evidence="1">The sequence shown here is derived from an EMBL/GenBank/DDBJ whole genome shotgun (WGS) entry which is preliminary data.</text>
</comment>
<dbReference type="EMBL" id="JBHRXI010000049">
    <property type="protein sequence ID" value="MFC3616467.1"/>
    <property type="molecule type" value="Genomic_DNA"/>
</dbReference>
<organism evidence="1 2">
    <name type="scientific">Lutimaribacter marinistellae</name>
    <dbReference type="NCBI Taxonomy" id="1820329"/>
    <lineage>
        <taxon>Bacteria</taxon>
        <taxon>Pseudomonadati</taxon>
        <taxon>Pseudomonadota</taxon>
        <taxon>Alphaproteobacteria</taxon>
        <taxon>Rhodobacterales</taxon>
        <taxon>Roseobacteraceae</taxon>
        <taxon>Lutimaribacter</taxon>
    </lineage>
</organism>